<evidence type="ECO:0000256" key="2">
    <source>
        <dbReference type="ARBA" id="ARBA00005676"/>
    </source>
</evidence>
<comment type="similarity">
    <text evidence="2 11 12">Belongs to the RPAP2 family.</text>
</comment>
<proteinExistence type="inferred from homology"/>
<keyword evidence="4 12" id="KW-0863">Zinc-finger</keyword>
<evidence type="ECO:0000256" key="3">
    <source>
        <dbReference type="ARBA" id="ARBA00022723"/>
    </source>
</evidence>
<feature type="compositionally biased region" description="Acidic residues" evidence="13">
    <location>
        <begin position="468"/>
        <end position="477"/>
    </location>
</feature>
<keyword evidence="16" id="KW-1185">Reference proteome</keyword>
<dbReference type="PROSITE" id="PS51479">
    <property type="entry name" value="ZF_RTR1"/>
    <property type="match status" value="1"/>
</dbReference>
<evidence type="ECO:0000256" key="5">
    <source>
        <dbReference type="ARBA" id="ARBA00022801"/>
    </source>
</evidence>
<dbReference type="GO" id="GO:0005737">
    <property type="term" value="C:cytoplasm"/>
    <property type="evidence" value="ECO:0007669"/>
    <property type="project" value="TreeGrafter"/>
</dbReference>
<dbReference type="InterPro" id="IPR038534">
    <property type="entry name" value="Rtr1/RPAP2_sf"/>
</dbReference>
<dbReference type="InterPro" id="IPR039693">
    <property type="entry name" value="Rtr1/RPAP2"/>
</dbReference>
<comment type="caution">
    <text evidence="15">The sequence shown here is derived from an EMBL/GenBank/DDBJ whole genome shotgun (WGS) entry which is preliminary data.</text>
</comment>
<comment type="subcellular location">
    <subcellularLocation>
        <location evidence="1 12">Nucleus</location>
    </subcellularLocation>
</comment>
<evidence type="ECO:0000256" key="1">
    <source>
        <dbReference type="ARBA" id="ARBA00004123"/>
    </source>
</evidence>
<evidence type="ECO:0000256" key="6">
    <source>
        <dbReference type="ARBA" id="ARBA00022833"/>
    </source>
</evidence>
<name>A0AAD9J3G2_9ANNE</name>
<evidence type="ECO:0000259" key="14">
    <source>
        <dbReference type="PROSITE" id="PS51479"/>
    </source>
</evidence>
<feature type="domain" description="RTR1-type" evidence="14">
    <location>
        <begin position="62"/>
        <end position="145"/>
    </location>
</feature>
<evidence type="ECO:0000313" key="15">
    <source>
        <dbReference type="EMBL" id="KAK2145427.1"/>
    </source>
</evidence>
<feature type="compositionally biased region" description="Polar residues" evidence="13">
    <location>
        <begin position="695"/>
        <end position="706"/>
    </location>
</feature>
<protein>
    <recommendedName>
        <fullName evidence="12">RNA polymerase II subunit B1 CTD phosphatase RPAP2 homolog</fullName>
        <ecNumber evidence="12">3.1.3.16</ecNumber>
    </recommendedName>
</protein>
<dbReference type="PANTHER" id="PTHR14732">
    <property type="entry name" value="RNA POLYMERASE II SUBUNIT B1 CTD PHOSPHATASE RPAP2-RELATED"/>
    <property type="match status" value="1"/>
</dbReference>
<keyword evidence="8 12" id="KW-0539">Nucleus</keyword>
<dbReference type="EMBL" id="JAODUP010000682">
    <property type="protein sequence ID" value="KAK2145427.1"/>
    <property type="molecule type" value="Genomic_DNA"/>
</dbReference>
<evidence type="ECO:0000256" key="7">
    <source>
        <dbReference type="ARBA" id="ARBA00022912"/>
    </source>
</evidence>
<keyword evidence="6 12" id="KW-0862">Zinc</keyword>
<dbReference type="Pfam" id="PF04181">
    <property type="entry name" value="RPAP2_Rtr1"/>
    <property type="match status" value="1"/>
</dbReference>
<evidence type="ECO:0000256" key="13">
    <source>
        <dbReference type="SAM" id="MobiDB-lite"/>
    </source>
</evidence>
<dbReference type="PANTHER" id="PTHR14732:SF0">
    <property type="entry name" value="RNA POLYMERASE II SUBUNIT B1 CTD PHOSPHATASE RPAP2-RELATED"/>
    <property type="match status" value="1"/>
</dbReference>
<feature type="region of interest" description="Disordered" evidence="13">
    <location>
        <begin position="645"/>
        <end position="715"/>
    </location>
</feature>
<gene>
    <name evidence="15" type="ORF">LSH36_682g01061</name>
</gene>
<comment type="catalytic activity">
    <reaction evidence="9 12">
        <text>O-phospho-L-seryl-[protein] + H2O = L-seryl-[protein] + phosphate</text>
        <dbReference type="Rhea" id="RHEA:20629"/>
        <dbReference type="Rhea" id="RHEA-COMP:9863"/>
        <dbReference type="Rhea" id="RHEA-COMP:11604"/>
        <dbReference type="ChEBI" id="CHEBI:15377"/>
        <dbReference type="ChEBI" id="CHEBI:29999"/>
        <dbReference type="ChEBI" id="CHEBI:43474"/>
        <dbReference type="ChEBI" id="CHEBI:83421"/>
        <dbReference type="EC" id="3.1.3.16"/>
    </reaction>
</comment>
<feature type="region of interest" description="Disordered" evidence="13">
    <location>
        <begin position="449"/>
        <end position="498"/>
    </location>
</feature>
<feature type="compositionally biased region" description="Basic and acidic residues" evidence="13">
    <location>
        <begin position="478"/>
        <end position="491"/>
    </location>
</feature>
<feature type="region of interest" description="Disordered" evidence="13">
    <location>
        <begin position="229"/>
        <end position="295"/>
    </location>
</feature>
<dbReference type="GO" id="GO:0043175">
    <property type="term" value="F:RNA polymerase core enzyme binding"/>
    <property type="evidence" value="ECO:0007669"/>
    <property type="project" value="UniProtKB-UniRule"/>
</dbReference>
<reference evidence="15" key="1">
    <citation type="journal article" date="2023" name="Mol. Biol. Evol.">
        <title>Third-Generation Sequencing Reveals the Adaptive Role of the Epigenome in Three Deep-Sea Polychaetes.</title>
        <authorList>
            <person name="Perez M."/>
            <person name="Aroh O."/>
            <person name="Sun Y."/>
            <person name="Lan Y."/>
            <person name="Juniper S.K."/>
            <person name="Young C.R."/>
            <person name="Angers B."/>
            <person name="Qian P.Y."/>
        </authorList>
    </citation>
    <scope>NUCLEOTIDE SEQUENCE</scope>
    <source>
        <strain evidence="15">P08H-3</strain>
    </source>
</reference>
<evidence type="ECO:0000256" key="11">
    <source>
        <dbReference type="PROSITE-ProRule" id="PRU00812"/>
    </source>
</evidence>
<evidence type="ECO:0000256" key="12">
    <source>
        <dbReference type="RuleBase" id="RU367080"/>
    </source>
</evidence>
<feature type="compositionally biased region" description="Basic residues" evidence="13">
    <location>
        <begin position="1"/>
        <end position="16"/>
    </location>
</feature>
<dbReference type="AlphaFoldDB" id="A0AAD9J3G2"/>
<keyword evidence="5 12" id="KW-0378">Hydrolase</keyword>
<accession>A0AAD9J3G2</accession>
<feature type="region of interest" description="Disordered" evidence="13">
    <location>
        <begin position="581"/>
        <end position="600"/>
    </location>
</feature>
<comment type="catalytic activity">
    <reaction evidence="10 12">
        <text>O-phospho-L-threonyl-[protein] + H2O = L-threonyl-[protein] + phosphate</text>
        <dbReference type="Rhea" id="RHEA:47004"/>
        <dbReference type="Rhea" id="RHEA-COMP:11060"/>
        <dbReference type="Rhea" id="RHEA-COMP:11605"/>
        <dbReference type="ChEBI" id="CHEBI:15377"/>
        <dbReference type="ChEBI" id="CHEBI:30013"/>
        <dbReference type="ChEBI" id="CHEBI:43474"/>
        <dbReference type="ChEBI" id="CHEBI:61977"/>
        <dbReference type="EC" id="3.1.3.16"/>
    </reaction>
</comment>
<comment type="function">
    <text evidence="12">Putative RNA polymerase II subunit B1 C-terminal domain (CTD) phosphatase involved in RNA polymerase II transcription regulation.</text>
</comment>
<evidence type="ECO:0000256" key="8">
    <source>
        <dbReference type="ARBA" id="ARBA00023242"/>
    </source>
</evidence>
<dbReference type="Gene3D" id="1.25.40.820">
    <property type="match status" value="1"/>
</dbReference>
<feature type="region of interest" description="Disordered" evidence="13">
    <location>
        <begin position="1"/>
        <end position="27"/>
    </location>
</feature>
<evidence type="ECO:0000256" key="9">
    <source>
        <dbReference type="ARBA" id="ARBA00047761"/>
    </source>
</evidence>
<sequence>MKKNTTKTKHQPNSRKGKADDETNKRAEIEERIRRRVAFEEKAFRLVERLLENPISEEFLIEAAQRIDHNHYADVVEERAIIKLCGYPLCLKPLTNIPKQKYHISTKTNKVYDITERKNFCSPQCYKASKYFEKQLSATPVWLREEEPPVIIKLLSIDSNSGSLGEVVLVSPRTELRAELLELDRVDRKCGPKNSDLKVQLGKNTGDVADIYCKGEAIGKRAAVNSEAASVDKGDGIVDSKSCEGSDREDNGCVKESKWGSTKQHEEYDPGKSGQLANDWDQHDGNAASEQRSEDTFIEDVARSVSKLCLERSLKNLEYLDAEEVNKQKPGGVLENVELWKDGDLSARSEEVNLDHSNLDNSRHMQTMELLSVTIPVDDENQTDVKLLPVNAEPSCDNHITVQDSVCHHQNFVDTLDSGISFRNAICPSETLVGCNEGLADFASHACDTTVPSSEASSQMMLENDKNGDDDDEDDGSDRECQTPIHEHHSLGEGQQEAEISSKTLNAATSKRKVVEEINTKHKECQQDHFPLQQVQPSRSLKPATEMDGLRSKAVIRCAASNKAQMLAELLDRRDVLLSSLKTGSGSQGEKKGAQPESCRTSTKSLGLLQLIEDCAETCHTCSSAANSELSTKPRSPKEAECRIAANDSNDGRKSAKAPKTSSAQILANIQRASQQKNRIKRSSNPATPPGGQLTGQSPGSHGEMNSQKKKKKKQRLSILELIRRTLVDWKTGETARFLNKDIRCAEDETLERYRHYNLVMYRTPYKGFIILISFQISDKDIILPMVDSHSQMAHRRKIVLDKLNKV</sequence>
<dbReference type="Proteomes" id="UP001208570">
    <property type="component" value="Unassembled WGS sequence"/>
</dbReference>
<evidence type="ECO:0000313" key="16">
    <source>
        <dbReference type="Proteomes" id="UP001208570"/>
    </source>
</evidence>
<dbReference type="GO" id="GO:0008420">
    <property type="term" value="F:RNA polymerase II CTD heptapeptide repeat phosphatase activity"/>
    <property type="evidence" value="ECO:0007669"/>
    <property type="project" value="UniProtKB-UniRule"/>
</dbReference>
<feature type="compositionally biased region" description="Basic and acidic residues" evidence="13">
    <location>
        <begin position="17"/>
        <end position="27"/>
    </location>
</feature>
<evidence type="ECO:0000256" key="4">
    <source>
        <dbReference type="ARBA" id="ARBA00022771"/>
    </source>
</evidence>
<keyword evidence="3 12" id="KW-0479">Metal-binding</keyword>
<feature type="compositionally biased region" description="Polar residues" evidence="13">
    <location>
        <begin position="450"/>
        <end position="461"/>
    </location>
</feature>
<dbReference type="GO" id="GO:0005634">
    <property type="term" value="C:nucleus"/>
    <property type="evidence" value="ECO:0007669"/>
    <property type="project" value="UniProtKB-SubCell"/>
</dbReference>
<dbReference type="EC" id="3.1.3.16" evidence="12"/>
<evidence type="ECO:0000256" key="10">
    <source>
        <dbReference type="ARBA" id="ARBA00048336"/>
    </source>
</evidence>
<keyword evidence="7 12" id="KW-0904">Protein phosphatase</keyword>
<feature type="compositionally biased region" description="Polar residues" evidence="13">
    <location>
        <begin position="660"/>
        <end position="677"/>
    </location>
</feature>
<dbReference type="InterPro" id="IPR007308">
    <property type="entry name" value="Rtr1/RPAP2_dom"/>
</dbReference>
<feature type="compositionally biased region" description="Basic and acidic residues" evidence="13">
    <location>
        <begin position="230"/>
        <end position="270"/>
    </location>
</feature>
<organism evidence="15 16">
    <name type="scientific">Paralvinella palmiformis</name>
    <dbReference type="NCBI Taxonomy" id="53620"/>
    <lineage>
        <taxon>Eukaryota</taxon>
        <taxon>Metazoa</taxon>
        <taxon>Spiralia</taxon>
        <taxon>Lophotrochozoa</taxon>
        <taxon>Annelida</taxon>
        <taxon>Polychaeta</taxon>
        <taxon>Sedentaria</taxon>
        <taxon>Canalipalpata</taxon>
        <taxon>Terebellida</taxon>
        <taxon>Terebelliformia</taxon>
        <taxon>Alvinellidae</taxon>
        <taxon>Paralvinella</taxon>
    </lineage>
</organism>
<dbReference type="GO" id="GO:0008270">
    <property type="term" value="F:zinc ion binding"/>
    <property type="evidence" value="ECO:0007669"/>
    <property type="project" value="UniProtKB-KW"/>
</dbReference>